<proteinExistence type="predicted"/>
<keyword evidence="1" id="KW-1133">Transmembrane helix</keyword>
<comment type="caution">
    <text evidence="2">The sequence shown here is derived from an EMBL/GenBank/DDBJ whole genome shotgun (WGS) entry which is preliminary data.</text>
</comment>
<sequence>MTPSTKVGIAGIILGLILLAVLPWWAAVGIIIIAAAIPVGGYMALDKSQRRRLRAIRSRQRDGY</sequence>
<keyword evidence="1" id="KW-0812">Transmembrane</keyword>
<dbReference type="AlphaFoldDB" id="A0A6P2BQZ3"/>
<keyword evidence="1" id="KW-0472">Membrane</keyword>
<gene>
    <name evidence="2" type="ORF">EAS64_33965</name>
</gene>
<dbReference type="Proteomes" id="UP000460272">
    <property type="component" value="Unassembled WGS sequence"/>
</dbReference>
<evidence type="ECO:0000313" key="2">
    <source>
        <dbReference type="EMBL" id="TVZ01288.1"/>
    </source>
</evidence>
<evidence type="ECO:0000313" key="3">
    <source>
        <dbReference type="Proteomes" id="UP000460272"/>
    </source>
</evidence>
<reference evidence="2 3" key="1">
    <citation type="submission" date="2018-11" db="EMBL/GenBank/DDBJ databases">
        <title>Trebonia kvetii gen.nov., sp.nov., a novel acidophilic actinobacterium, and proposal of the new actinobacterial family Treboniaceae fam. nov.</title>
        <authorList>
            <person name="Rapoport D."/>
            <person name="Sagova-Mareckova M."/>
            <person name="Sedlacek I."/>
            <person name="Provaznik J."/>
            <person name="Kralova S."/>
            <person name="Pavlinic D."/>
            <person name="Benes V."/>
            <person name="Kopecky J."/>
        </authorList>
    </citation>
    <scope>NUCLEOTIDE SEQUENCE [LARGE SCALE GENOMIC DNA]</scope>
    <source>
        <strain evidence="2 3">15Tr583</strain>
    </source>
</reference>
<organism evidence="2 3">
    <name type="scientific">Trebonia kvetii</name>
    <dbReference type="NCBI Taxonomy" id="2480626"/>
    <lineage>
        <taxon>Bacteria</taxon>
        <taxon>Bacillati</taxon>
        <taxon>Actinomycetota</taxon>
        <taxon>Actinomycetes</taxon>
        <taxon>Streptosporangiales</taxon>
        <taxon>Treboniaceae</taxon>
        <taxon>Trebonia</taxon>
    </lineage>
</organism>
<protein>
    <submittedName>
        <fullName evidence="2">Uncharacterized protein</fullName>
    </submittedName>
</protein>
<keyword evidence="3" id="KW-1185">Reference proteome</keyword>
<evidence type="ECO:0000256" key="1">
    <source>
        <dbReference type="SAM" id="Phobius"/>
    </source>
</evidence>
<name>A0A6P2BQZ3_9ACTN</name>
<dbReference type="EMBL" id="RPFW01000007">
    <property type="protein sequence ID" value="TVZ01288.1"/>
    <property type="molecule type" value="Genomic_DNA"/>
</dbReference>
<feature type="transmembrane region" description="Helical" evidence="1">
    <location>
        <begin position="12"/>
        <end position="45"/>
    </location>
</feature>
<accession>A0A6P2BQZ3</accession>
<dbReference type="RefSeq" id="WP_145859726.1">
    <property type="nucleotide sequence ID" value="NZ_RPFW01000007.1"/>
</dbReference>